<gene>
    <name evidence="1" type="ORF">BDP55DRAFT_46908</name>
</gene>
<dbReference type="Proteomes" id="UP001224890">
    <property type="component" value="Unassembled WGS sequence"/>
</dbReference>
<dbReference type="GeneID" id="85452149"/>
<name>A0AAJ0AQH5_9PEZI</name>
<evidence type="ECO:0000313" key="2">
    <source>
        <dbReference type="Proteomes" id="UP001224890"/>
    </source>
</evidence>
<keyword evidence="2" id="KW-1185">Reference proteome</keyword>
<dbReference type="AlphaFoldDB" id="A0AAJ0AQH5"/>
<dbReference type="RefSeq" id="XP_060432202.1">
    <property type="nucleotide sequence ID" value="XM_060567623.1"/>
</dbReference>
<sequence>MFSLSIPYLTYHAYLILTDTASNEPARVPDCRFGALFTDWHSPFTHTQAGTAGYHLALPLSSSTNAMRQETAQAEP</sequence>
<organism evidence="1 2">
    <name type="scientific">Colletotrichum godetiae</name>
    <dbReference type="NCBI Taxonomy" id="1209918"/>
    <lineage>
        <taxon>Eukaryota</taxon>
        <taxon>Fungi</taxon>
        <taxon>Dikarya</taxon>
        <taxon>Ascomycota</taxon>
        <taxon>Pezizomycotina</taxon>
        <taxon>Sordariomycetes</taxon>
        <taxon>Hypocreomycetidae</taxon>
        <taxon>Glomerellales</taxon>
        <taxon>Glomerellaceae</taxon>
        <taxon>Colletotrichum</taxon>
        <taxon>Colletotrichum acutatum species complex</taxon>
    </lineage>
</organism>
<accession>A0AAJ0AQH5</accession>
<proteinExistence type="predicted"/>
<dbReference type="EMBL" id="JAHMHR010000011">
    <property type="protein sequence ID" value="KAK1688507.1"/>
    <property type="molecule type" value="Genomic_DNA"/>
</dbReference>
<comment type="caution">
    <text evidence="1">The sequence shown here is derived from an EMBL/GenBank/DDBJ whole genome shotgun (WGS) entry which is preliminary data.</text>
</comment>
<evidence type="ECO:0000313" key="1">
    <source>
        <dbReference type="EMBL" id="KAK1688507.1"/>
    </source>
</evidence>
<reference evidence="1" key="1">
    <citation type="submission" date="2021-06" db="EMBL/GenBank/DDBJ databases">
        <title>Comparative genomics, transcriptomics and evolutionary studies reveal genomic signatures of adaptation to plant cell wall in hemibiotrophic fungi.</title>
        <authorList>
            <consortium name="DOE Joint Genome Institute"/>
            <person name="Baroncelli R."/>
            <person name="Diaz J.F."/>
            <person name="Benocci T."/>
            <person name="Peng M."/>
            <person name="Battaglia E."/>
            <person name="Haridas S."/>
            <person name="Andreopoulos W."/>
            <person name="Labutti K."/>
            <person name="Pangilinan J."/>
            <person name="Floch G.L."/>
            <person name="Makela M.R."/>
            <person name="Henrissat B."/>
            <person name="Grigoriev I.V."/>
            <person name="Crouch J.A."/>
            <person name="De Vries R.P."/>
            <person name="Sukno S.A."/>
            <person name="Thon M.R."/>
        </authorList>
    </citation>
    <scope>NUCLEOTIDE SEQUENCE</scope>
    <source>
        <strain evidence="1">CBS 193.32</strain>
    </source>
</reference>
<protein>
    <submittedName>
        <fullName evidence="1">Uncharacterized protein</fullName>
    </submittedName>
</protein>